<dbReference type="EMBL" id="CAJHNJ030000469">
    <property type="protein sequence ID" value="CAG9137966.1"/>
    <property type="molecule type" value="Genomic_DNA"/>
</dbReference>
<name>A0A8S4GBD2_PLUXY</name>
<organism evidence="3 4">
    <name type="scientific">Plutella xylostella</name>
    <name type="common">Diamondback moth</name>
    <name type="synonym">Plutella maculipennis</name>
    <dbReference type="NCBI Taxonomy" id="51655"/>
    <lineage>
        <taxon>Eukaryota</taxon>
        <taxon>Metazoa</taxon>
        <taxon>Ecdysozoa</taxon>
        <taxon>Arthropoda</taxon>
        <taxon>Hexapoda</taxon>
        <taxon>Insecta</taxon>
        <taxon>Pterygota</taxon>
        <taxon>Neoptera</taxon>
        <taxon>Endopterygota</taxon>
        <taxon>Lepidoptera</taxon>
        <taxon>Glossata</taxon>
        <taxon>Ditrysia</taxon>
        <taxon>Yponomeutoidea</taxon>
        <taxon>Plutellidae</taxon>
        <taxon>Plutella</taxon>
    </lineage>
</organism>
<dbReference type="InterPro" id="IPR057251">
    <property type="entry name" value="FP_C"/>
</dbReference>
<dbReference type="PANTHER" id="PTHR11505">
    <property type="entry name" value="L1 TRANSPOSABLE ELEMENT-RELATED"/>
    <property type="match status" value="1"/>
</dbReference>
<dbReference type="Proteomes" id="UP000653454">
    <property type="component" value="Unassembled WGS sequence"/>
</dbReference>
<keyword evidence="1" id="KW-0175">Coiled coil</keyword>
<comment type="caution">
    <text evidence="3">The sequence shown here is derived from an EMBL/GenBank/DDBJ whole genome shotgun (WGS) entry which is preliminary data.</text>
</comment>
<dbReference type="Gene3D" id="3.30.70.1820">
    <property type="entry name" value="L1 transposable element, RRM domain"/>
    <property type="match status" value="1"/>
</dbReference>
<dbReference type="Gene3D" id="1.20.5.340">
    <property type="match status" value="1"/>
</dbReference>
<evidence type="ECO:0000256" key="1">
    <source>
        <dbReference type="SAM" id="Coils"/>
    </source>
</evidence>
<evidence type="ECO:0000313" key="3">
    <source>
        <dbReference type="EMBL" id="CAG9137966.1"/>
    </source>
</evidence>
<proteinExistence type="predicted"/>
<evidence type="ECO:0000259" key="2">
    <source>
        <dbReference type="Pfam" id="PF25298"/>
    </source>
</evidence>
<dbReference type="InterPro" id="IPR011011">
    <property type="entry name" value="Znf_FYVE_PHD"/>
</dbReference>
<evidence type="ECO:0000313" key="4">
    <source>
        <dbReference type="Proteomes" id="UP000653454"/>
    </source>
</evidence>
<gene>
    <name evidence="3" type="ORF">PLXY2_LOCUS16220</name>
</gene>
<dbReference type="InterPro" id="IPR004244">
    <property type="entry name" value="Transposase_22"/>
</dbReference>
<dbReference type="AlphaFoldDB" id="A0A8S4GBD2"/>
<dbReference type="SUPFAM" id="SSF57903">
    <property type="entry name" value="FYVE/PHD zinc finger"/>
    <property type="match status" value="1"/>
</dbReference>
<feature type="domain" description="FP protein C-terminal" evidence="2">
    <location>
        <begin position="266"/>
        <end position="318"/>
    </location>
</feature>
<dbReference type="Pfam" id="PF25298">
    <property type="entry name" value="Baculo_FP_2nd"/>
    <property type="match status" value="1"/>
</dbReference>
<feature type="coiled-coil region" evidence="1">
    <location>
        <begin position="97"/>
        <end position="148"/>
    </location>
</feature>
<protein>
    <submittedName>
        <fullName evidence="3">(diamondback moth) hypothetical protein</fullName>
    </submittedName>
</protein>
<sequence length="318" mass="35268">MICSKCKDVVTDAVVCGVCHGTLHFNCAGVAETSYRRMGAEKKAAWRCIAYRSTPAQPATSTLAEMPAITELISEIKAFRAEFTAVKADISSASIGIQNLNTKWNEMESRFSNLEDRLVIMETKMATVSKLELDLKTANETINKLQIENNSRDQYARMNNLEISGVPVNKGENLINILHSICAKVGITMQDSDLDSIHRVRRFPSGGAAGGAERPDARPPSIIVRFTRRRAKDQLLAGVRARRGLSSADLGLPGPAAQLYVSDHLTPANKLLLKRARELKSELNFTYLWVRDCKVYMRKSDNAKVVVINNECDLKKLK</sequence>
<accession>A0A8S4GBD2</accession>
<reference evidence="3" key="1">
    <citation type="submission" date="2020-11" db="EMBL/GenBank/DDBJ databases">
        <authorList>
            <person name="Whiteford S."/>
        </authorList>
    </citation>
    <scope>NUCLEOTIDE SEQUENCE</scope>
</reference>
<keyword evidence="4" id="KW-1185">Reference proteome</keyword>